<dbReference type="PANTHER" id="PTHR44846">
    <property type="entry name" value="MANNOSYL-D-GLYCERATE TRANSPORT/METABOLISM SYSTEM REPRESSOR MNGR-RELATED"/>
    <property type="match status" value="1"/>
</dbReference>
<dbReference type="SUPFAM" id="SSF64288">
    <property type="entry name" value="Chorismate lyase-like"/>
    <property type="match status" value="1"/>
</dbReference>
<dbReference type="InterPro" id="IPR050679">
    <property type="entry name" value="Bact_HTH_transcr_reg"/>
</dbReference>
<dbReference type="Gene3D" id="1.10.10.10">
    <property type="entry name" value="Winged helix-like DNA-binding domain superfamily/Winged helix DNA-binding domain"/>
    <property type="match status" value="1"/>
</dbReference>
<dbReference type="SUPFAM" id="SSF46785">
    <property type="entry name" value="Winged helix' DNA-binding domain"/>
    <property type="match status" value="1"/>
</dbReference>
<dbReference type="CDD" id="cd07377">
    <property type="entry name" value="WHTH_GntR"/>
    <property type="match status" value="1"/>
</dbReference>
<dbReference type="RefSeq" id="WP_344242580.1">
    <property type="nucleotide sequence ID" value="NZ_BAAAHH010000017.1"/>
</dbReference>
<name>A0ABN1RFI3_9ACTN</name>
<feature type="domain" description="HTH gntR-type" evidence="4">
    <location>
        <begin position="2"/>
        <end position="70"/>
    </location>
</feature>
<dbReference type="Pfam" id="PF00392">
    <property type="entry name" value="GntR"/>
    <property type="match status" value="1"/>
</dbReference>
<evidence type="ECO:0000256" key="2">
    <source>
        <dbReference type="ARBA" id="ARBA00023125"/>
    </source>
</evidence>
<dbReference type="SMART" id="SM00866">
    <property type="entry name" value="UTRA"/>
    <property type="match status" value="1"/>
</dbReference>
<dbReference type="Pfam" id="PF07702">
    <property type="entry name" value="UTRA"/>
    <property type="match status" value="1"/>
</dbReference>
<sequence>MAARYQEIAADLRERIEAGEYPTGGRLPGYRDLAQTYQASKDVIRRAIAELESAGLVEAAQRRGIIVRPRAPRRRITRDTTIRRSRSGYVFPGASTPEEQWLPTIPPRRGMQPAPADIAELLGVSPGEPVLRRRRVMAPVGEPPFDITDSWIHPQALVDAPQAGEISTGPGGYLDRLEEAGHGPLTWTERIRARMPTTEEARLLAMPRSGMPVLELTRTGLSARTDRPVEVTVVLIPADRGEIATALYRDDTASWPVSPADPS</sequence>
<dbReference type="PRINTS" id="PR00035">
    <property type="entry name" value="HTHGNTR"/>
</dbReference>
<dbReference type="InterPro" id="IPR036388">
    <property type="entry name" value="WH-like_DNA-bd_sf"/>
</dbReference>
<proteinExistence type="predicted"/>
<evidence type="ECO:0000256" key="3">
    <source>
        <dbReference type="ARBA" id="ARBA00023163"/>
    </source>
</evidence>
<dbReference type="InterPro" id="IPR036390">
    <property type="entry name" value="WH_DNA-bd_sf"/>
</dbReference>
<gene>
    <name evidence="5" type="ORF">GCM10009550_42020</name>
</gene>
<dbReference type="InterPro" id="IPR028978">
    <property type="entry name" value="Chorismate_lyase_/UTRA_dom_sf"/>
</dbReference>
<dbReference type="Gene3D" id="3.40.1410.10">
    <property type="entry name" value="Chorismate lyase-like"/>
    <property type="match status" value="1"/>
</dbReference>
<dbReference type="PROSITE" id="PS50949">
    <property type="entry name" value="HTH_GNTR"/>
    <property type="match status" value="1"/>
</dbReference>
<dbReference type="InterPro" id="IPR000524">
    <property type="entry name" value="Tscrpt_reg_HTH_GntR"/>
</dbReference>
<protein>
    <recommendedName>
        <fullName evidence="4">HTH gntR-type domain-containing protein</fullName>
    </recommendedName>
</protein>
<keyword evidence="2" id="KW-0238">DNA-binding</keyword>
<dbReference type="EMBL" id="BAAAHH010000017">
    <property type="protein sequence ID" value="GAA0956229.1"/>
    <property type="molecule type" value="Genomic_DNA"/>
</dbReference>
<dbReference type="SMART" id="SM00345">
    <property type="entry name" value="HTH_GNTR"/>
    <property type="match status" value="1"/>
</dbReference>
<dbReference type="Proteomes" id="UP001500665">
    <property type="component" value="Unassembled WGS sequence"/>
</dbReference>
<dbReference type="InterPro" id="IPR011663">
    <property type="entry name" value="UTRA"/>
</dbReference>
<comment type="caution">
    <text evidence="5">The sequence shown here is derived from an EMBL/GenBank/DDBJ whole genome shotgun (WGS) entry which is preliminary data.</text>
</comment>
<accession>A0ABN1RFI3</accession>
<reference evidence="5 6" key="1">
    <citation type="journal article" date="2019" name="Int. J. Syst. Evol. Microbiol.">
        <title>The Global Catalogue of Microorganisms (GCM) 10K type strain sequencing project: providing services to taxonomists for standard genome sequencing and annotation.</title>
        <authorList>
            <consortium name="The Broad Institute Genomics Platform"/>
            <consortium name="The Broad Institute Genome Sequencing Center for Infectious Disease"/>
            <person name="Wu L."/>
            <person name="Ma J."/>
        </authorList>
    </citation>
    <scope>NUCLEOTIDE SEQUENCE [LARGE SCALE GENOMIC DNA]</scope>
    <source>
        <strain evidence="5 6">JCM 10696</strain>
    </source>
</reference>
<evidence type="ECO:0000313" key="6">
    <source>
        <dbReference type="Proteomes" id="UP001500665"/>
    </source>
</evidence>
<keyword evidence="1" id="KW-0805">Transcription regulation</keyword>
<evidence type="ECO:0000256" key="1">
    <source>
        <dbReference type="ARBA" id="ARBA00023015"/>
    </source>
</evidence>
<dbReference type="PANTHER" id="PTHR44846:SF17">
    <property type="entry name" value="GNTR-FAMILY TRANSCRIPTIONAL REGULATOR"/>
    <property type="match status" value="1"/>
</dbReference>
<keyword evidence="3" id="KW-0804">Transcription</keyword>
<evidence type="ECO:0000313" key="5">
    <source>
        <dbReference type="EMBL" id="GAA0956229.1"/>
    </source>
</evidence>
<organism evidence="5 6">
    <name type="scientific">Actinocorallia libanotica</name>
    <dbReference type="NCBI Taxonomy" id="46162"/>
    <lineage>
        <taxon>Bacteria</taxon>
        <taxon>Bacillati</taxon>
        <taxon>Actinomycetota</taxon>
        <taxon>Actinomycetes</taxon>
        <taxon>Streptosporangiales</taxon>
        <taxon>Thermomonosporaceae</taxon>
        <taxon>Actinocorallia</taxon>
    </lineage>
</organism>
<evidence type="ECO:0000259" key="4">
    <source>
        <dbReference type="PROSITE" id="PS50949"/>
    </source>
</evidence>
<keyword evidence="6" id="KW-1185">Reference proteome</keyword>